<dbReference type="PROSITE" id="PS51987">
    <property type="entry name" value="GS_CATALYTIC"/>
    <property type="match status" value="1"/>
</dbReference>
<protein>
    <submittedName>
        <fullName evidence="10">Glutamine synthetase</fullName>
    </submittedName>
</protein>
<keyword evidence="11" id="KW-1185">Reference proteome</keyword>
<dbReference type="SMART" id="SM01230">
    <property type="entry name" value="Gln-synt_C"/>
    <property type="match status" value="1"/>
</dbReference>
<keyword evidence="2" id="KW-0436">Ligase</keyword>
<evidence type="ECO:0000256" key="3">
    <source>
        <dbReference type="ARBA" id="ARBA00022741"/>
    </source>
</evidence>
<dbReference type="GO" id="GO:0005524">
    <property type="term" value="F:ATP binding"/>
    <property type="evidence" value="ECO:0007669"/>
    <property type="project" value="UniProtKB-KW"/>
</dbReference>
<evidence type="ECO:0000313" key="10">
    <source>
        <dbReference type="EMBL" id="GES11549.1"/>
    </source>
</evidence>
<accession>A0A5M3WU57</accession>
<evidence type="ECO:0000256" key="5">
    <source>
        <dbReference type="PROSITE-ProRule" id="PRU01330"/>
    </source>
</evidence>
<dbReference type="EMBL" id="BLAE01000030">
    <property type="protein sequence ID" value="GES11549.1"/>
    <property type="molecule type" value="Genomic_DNA"/>
</dbReference>
<dbReference type="InterPro" id="IPR008147">
    <property type="entry name" value="Gln_synt_N"/>
</dbReference>
<reference evidence="10 11" key="1">
    <citation type="submission" date="2019-10" db="EMBL/GenBank/DDBJ databases">
        <title>Whole genome shotgun sequence of Acrocarpospora macrocephala NBRC 16266.</title>
        <authorList>
            <person name="Ichikawa N."/>
            <person name="Kimura A."/>
            <person name="Kitahashi Y."/>
            <person name="Komaki H."/>
            <person name="Oguchi A."/>
        </authorList>
    </citation>
    <scope>NUCLEOTIDE SEQUENCE [LARGE SCALE GENOMIC DNA]</scope>
    <source>
        <strain evidence="10 11">NBRC 16266</strain>
    </source>
</reference>
<dbReference type="SUPFAM" id="SSF55931">
    <property type="entry name" value="Glutamine synthetase/guanido kinase"/>
    <property type="match status" value="1"/>
</dbReference>
<dbReference type="Pfam" id="PF00120">
    <property type="entry name" value="Gln-synt_C"/>
    <property type="match status" value="1"/>
</dbReference>
<evidence type="ECO:0000256" key="2">
    <source>
        <dbReference type="ARBA" id="ARBA00022598"/>
    </source>
</evidence>
<gene>
    <name evidence="10" type="ORF">Amac_051460</name>
</gene>
<dbReference type="PANTHER" id="PTHR43785:SF12">
    <property type="entry name" value="TYPE-1 GLUTAMINE SYNTHETASE 2"/>
    <property type="match status" value="1"/>
</dbReference>
<dbReference type="PANTHER" id="PTHR43785">
    <property type="entry name" value="GAMMA-GLUTAMYLPUTRESCINE SYNTHETASE"/>
    <property type="match status" value="1"/>
</dbReference>
<feature type="region of interest" description="Disordered" evidence="7">
    <location>
        <begin position="1"/>
        <end position="22"/>
    </location>
</feature>
<comment type="similarity">
    <text evidence="1 5 6">Belongs to the glutamine synthetase family.</text>
</comment>
<evidence type="ECO:0000256" key="7">
    <source>
        <dbReference type="SAM" id="MobiDB-lite"/>
    </source>
</evidence>
<evidence type="ECO:0000256" key="4">
    <source>
        <dbReference type="ARBA" id="ARBA00022840"/>
    </source>
</evidence>
<evidence type="ECO:0000313" key="11">
    <source>
        <dbReference type="Proteomes" id="UP000331127"/>
    </source>
</evidence>
<dbReference type="PROSITE" id="PS51986">
    <property type="entry name" value="GS_BETA_GRASP"/>
    <property type="match status" value="1"/>
</dbReference>
<dbReference type="Gene3D" id="3.10.20.70">
    <property type="entry name" value="Glutamine synthetase, N-terminal domain"/>
    <property type="match status" value="1"/>
</dbReference>
<dbReference type="InterPro" id="IPR036651">
    <property type="entry name" value="Gln_synt_N_sf"/>
</dbReference>
<dbReference type="SUPFAM" id="SSF54368">
    <property type="entry name" value="Glutamine synthetase, N-terminal domain"/>
    <property type="match status" value="1"/>
</dbReference>
<dbReference type="RefSeq" id="WP_155356905.1">
    <property type="nucleotide sequence ID" value="NZ_BAAAHL010000068.1"/>
</dbReference>
<sequence>MRNADERPVAEGGGGYGARPMPAAERGGFVERHGLWTEEQYASAAQLRRVVDELGIELVRVCFVDQHGVLRGKSITRAALPGVLGSGLTVPSSLLLKDTSGKSSYAVFDALSLGGYRGFSGAGDVVLVPDPTTFRVLPWSARSGMILADLRFPDGGAVPYCTRGLLRRQLAGLAERGLSMTVGPELEFHVFARVDDAMHPARVGRPGSPGAAPAVRPITPGSQLLRVDTLDEADDLVAEIHRGLTRLDLPLRSIELEFGPSQFEVTLDAGDASAVADQVILCRMALKQICHRLGLHATFMSRPRGADTASTGWHLHQSLRDAVTGAPLFASADPGSVLSPQGLSYLGGLLAHAEAAAAFTTPTVNGYKRYQPYSLAPDRVLWGLDNKGAMVRAVGAPGDPNAHLENRSGEPGANPYLYILSQLITGLDGMDHGLSPGAPTESPYRDDATRLPRTLGDALHALDTSPLFRRVLGDEVVDWYVHLKRAEYNRYLDEVSDWEQREYFDLL</sequence>
<dbReference type="GO" id="GO:0004356">
    <property type="term" value="F:glutamine synthetase activity"/>
    <property type="evidence" value="ECO:0007669"/>
    <property type="project" value="InterPro"/>
</dbReference>
<feature type="domain" description="GS catalytic" evidence="9">
    <location>
        <begin position="162"/>
        <end position="507"/>
    </location>
</feature>
<evidence type="ECO:0000259" key="8">
    <source>
        <dbReference type="PROSITE" id="PS51986"/>
    </source>
</evidence>
<keyword evidence="4" id="KW-0067">ATP-binding</keyword>
<comment type="caution">
    <text evidence="10">The sequence shown here is derived from an EMBL/GenBank/DDBJ whole genome shotgun (WGS) entry which is preliminary data.</text>
</comment>
<dbReference type="InterPro" id="IPR008146">
    <property type="entry name" value="Gln_synth_cat_dom"/>
</dbReference>
<dbReference type="GO" id="GO:0006542">
    <property type="term" value="P:glutamine biosynthetic process"/>
    <property type="evidence" value="ECO:0007669"/>
    <property type="project" value="InterPro"/>
</dbReference>
<dbReference type="Gene3D" id="3.30.590.10">
    <property type="entry name" value="Glutamine synthetase/guanido kinase, catalytic domain"/>
    <property type="match status" value="1"/>
</dbReference>
<proteinExistence type="inferred from homology"/>
<organism evidence="10 11">
    <name type="scientific">Acrocarpospora macrocephala</name>
    <dbReference type="NCBI Taxonomy" id="150177"/>
    <lineage>
        <taxon>Bacteria</taxon>
        <taxon>Bacillati</taxon>
        <taxon>Actinomycetota</taxon>
        <taxon>Actinomycetes</taxon>
        <taxon>Streptosporangiales</taxon>
        <taxon>Streptosporangiaceae</taxon>
        <taxon>Acrocarpospora</taxon>
    </lineage>
</organism>
<evidence type="ECO:0000259" key="9">
    <source>
        <dbReference type="PROSITE" id="PS51987"/>
    </source>
</evidence>
<keyword evidence="3" id="KW-0547">Nucleotide-binding</keyword>
<evidence type="ECO:0000256" key="6">
    <source>
        <dbReference type="RuleBase" id="RU000384"/>
    </source>
</evidence>
<dbReference type="InterPro" id="IPR014746">
    <property type="entry name" value="Gln_synth/guanido_kin_cat_dom"/>
</dbReference>
<dbReference type="AlphaFoldDB" id="A0A5M3WU57"/>
<evidence type="ECO:0000256" key="1">
    <source>
        <dbReference type="ARBA" id="ARBA00009897"/>
    </source>
</evidence>
<dbReference type="Proteomes" id="UP000331127">
    <property type="component" value="Unassembled WGS sequence"/>
</dbReference>
<feature type="domain" description="GS beta-grasp" evidence="8">
    <location>
        <begin position="54"/>
        <end position="155"/>
    </location>
</feature>
<name>A0A5M3WU57_9ACTN</name>
<dbReference type="OrthoDB" id="9807095at2"/>